<dbReference type="RefSeq" id="WP_076940328.1">
    <property type="nucleotide sequence ID" value="NZ_MOXD01000001.1"/>
</dbReference>
<dbReference type="Pfam" id="PF14502">
    <property type="entry name" value="HTH_41"/>
    <property type="match status" value="1"/>
</dbReference>
<sequence length="301" mass="33367">MNHKFIKKEGIAQSFLARYLLTEQIGGRLKTIDALAKESGLSVGLMQGALKSLEQDGAIGVERRGRNGSFIIAVDHKALLKHANIGNVVCAMPLPYTRIYEGLASGLKAQFADIPFYFAHMRGSDIRIECLLNGLYDLAVTSRLAAESYVQQHQVQIALSLGEHSYTEQHRLIYRLGERESIRKVGIDSASADQKIMTAAFFAGQAITLVEISYHECLKQIICGDIDAAIWNVSDDEELARLGLMTAPLSGDDCFTSASEAVILTRHHDVQTQRLLHTMVDRQSLLFHQQRVVAGEIRPVY</sequence>
<dbReference type="SUPFAM" id="SSF53850">
    <property type="entry name" value="Periplasmic binding protein-like II"/>
    <property type="match status" value="1"/>
</dbReference>
<evidence type="ECO:0000313" key="3">
    <source>
        <dbReference type="EMBL" id="OMQ27293.1"/>
    </source>
</evidence>
<name>A0A1S8CRK9_9GAMM</name>
<dbReference type="STRING" id="2034155.BMI79_02920"/>
<dbReference type="Gene3D" id="1.10.10.10">
    <property type="entry name" value="Winged helix-like DNA-binding domain superfamily/Winged helix DNA-binding domain"/>
    <property type="match status" value="1"/>
</dbReference>
<dbReference type="InterPro" id="IPR032791">
    <property type="entry name" value="YhfZ_C"/>
</dbReference>
<feature type="domain" description="YhfZ helix-turn-helix" evidence="1">
    <location>
        <begin position="25"/>
        <end position="71"/>
    </location>
</feature>
<dbReference type="OrthoDB" id="147067at2"/>
<evidence type="ECO:0008006" key="5">
    <source>
        <dbReference type="Google" id="ProtNLM"/>
    </source>
</evidence>
<dbReference type="EMBL" id="MOXD01000001">
    <property type="protein sequence ID" value="OMQ27293.1"/>
    <property type="molecule type" value="Genomic_DNA"/>
</dbReference>
<evidence type="ECO:0000313" key="4">
    <source>
        <dbReference type="Proteomes" id="UP000216021"/>
    </source>
</evidence>
<dbReference type="Pfam" id="PF14503">
    <property type="entry name" value="YhfZ_C"/>
    <property type="match status" value="1"/>
</dbReference>
<gene>
    <name evidence="3" type="ORF">BMI79_02920</name>
</gene>
<accession>A0A1S8CRK9</accession>
<keyword evidence="4" id="KW-1185">Reference proteome</keyword>
<evidence type="ECO:0000259" key="1">
    <source>
        <dbReference type="Pfam" id="PF14502"/>
    </source>
</evidence>
<dbReference type="Gene3D" id="3.40.190.10">
    <property type="entry name" value="Periplasmic binding protein-like II"/>
    <property type="match status" value="2"/>
</dbReference>
<dbReference type="Proteomes" id="UP000216021">
    <property type="component" value="Unassembled WGS sequence"/>
</dbReference>
<organism evidence="3 4">
    <name type="scientific">Serratia oryzae</name>
    <dbReference type="NCBI Taxonomy" id="2034155"/>
    <lineage>
        <taxon>Bacteria</taxon>
        <taxon>Pseudomonadati</taxon>
        <taxon>Pseudomonadota</taxon>
        <taxon>Gammaproteobacteria</taxon>
        <taxon>Enterobacterales</taxon>
        <taxon>Yersiniaceae</taxon>
        <taxon>Serratia</taxon>
    </lineage>
</organism>
<dbReference type="AlphaFoldDB" id="A0A1S8CRK9"/>
<comment type="caution">
    <text evidence="3">The sequence shown here is derived from an EMBL/GenBank/DDBJ whole genome shotgun (WGS) entry which is preliminary data.</text>
</comment>
<dbReference type="InterPro" id="IPR041444">
    <property type="entry name" value="HTH_41"/>
</dbReference>
<reference evidence="3 4" key="1">
    <citation type="submission" date="2016-11" db="EMBL/GenBank/DDBJ databases">
        <title>Rahnella oryzae sp. nov., isolated from rice root.</title>
        <authorList>
            <person name="Zhang X.-X."/>
            <person name="Zhang J."/>
        </authorList>
    </citation>
    <scope>NUCLEOTIDE SEQUENCE [LARGE SCALE GENOMIC DNA]</scope>
    <source>
        <strain evidence="3 4">J11-6</strain>
    </source>
</reference>
<dbReference type="NCBIfam" id="NF041241">
    <property type="entry name" value="YhfZ_full"/>
    <property type="match status" value="1"/>
</dbReference>
<evidence type="ECO:0000259" key="2">
    <source>
        <dbReference type="Pfam" id="PF14503"/>
    </source>
</evidence>
<dbReference type="InterPro" id="IPR036388">
    <property type="entry name" value="WH-like_DNA-bd_sf"/>
</dbReference>
<feature type="domain" description="Uncharacterised protein YhfZ C-terminal" evidence="2">
    <location>
        <begin position="75"/>
        <end position="301"/>
    </location>
</feature>
<protein>
    <recommendedName>
        <fullName evidence="5">Transcriptional regulator</fullName>
    </recommendedName>
</protein>
<proteinExistence type="predicted"/>